<feature type="region of interest" description="Disordered" evidence="1">
    <location>
        <begin position="116"/>
        <end position="187"/>
    </location>
</feature>
<name>A0AAN8ET21_9EURO</name>
<keyword evidence="3" id="KW-1185">Reference proteome</keyword>
<evidence type="ECO:0000313" key="3">
    <source>
        <dbReference type="Proteomes" id="UP001316803"/>
    </source>
</evidence>
<gene>
    <name evidence="2" type="ORF">OHC33_007276</name>
</gene>
<evidence type="ECO:0000256" key="1">
    <source>
        <dbReference type="SAM" id="MobiDB-lite"/>
    </source>
</evidence>
<dbReference type="Proteomes" id="UP001316803">
    <property type="component" value="Unassembled WGS sequence"/>
</dbReference>
<feature type="region of interest" description="Disordered" evidence="1">
    <location>
        <begin position="63"/>
        <end position="97"/>
    </location>
</feature>
<feature type="compositionally biased region" description="Low complexity" evidence="1">
    <location>
        <begin position="86"/>
        <end position="96"/>
    </location>
</feature>
<accession>A0AAN8ET21</accession>
<comment type="caution">
    <text evidence="2">The sequence shown here is derived from an EMBL/GenBank/DDBJ whole genome shotgun (WGS) entry which is preliminary data.</text>
</comment>
<dbReference type="AlphaFoldDB" id="A0AAN8ET21"/>
<evidence type="ECO:0000313" key="2">
    <source>
        <dbReference type="EMBL" id="KAK5951598.1"/>
    </source>
</evidence>
<feature type="compositionally biased region" description="Basic and acidic residues" evidence="1">
    <location>
        <begin position="142"/>
        <end position="162"/>
    </location>
</feature>
<protein>
    <submittedName>
        <fullName evidence="2">Uncharacterized protein</fullName>
    </submittedName>
</protein>
<sequence>MGLFTCCINDRKQGKSEAEARHARIVEIYRQAETGSALPTQSPPPSYNEVVFDSLSGTTIIADEKSSQPPSHSAVQPPYARPPISRPSSPRTSIYSVPSTRLTDITSAHTGGTIVACHTHQGDSPRSSLAFDSAPPSYYDGRSMRERSRSPNDQRPSDERQHPVMAEGWWEDLPTAAENDRRHARGA</sequence>
<proteinExistence type="predicted"/>
<reference evidence="2 3" key="1">
    <citation type="submission" date="2022-12" db="EMBL/GenBank/DDBJ databases">
        <title>Genomic features and morphological characterization of a novel Knufia sp. strain isolated from spacecraft assembly facility.</title>
        <authorList>
            <person name="Teixeira M."/>
            <person name="Chander A.M."/>
            <person name="Stajich J.E."/>
            <person name="Venkateswaran K."/>
        </authorList>
    </citation>
    <scope>NUCLEOTIDE SEQUENCE [LARGE SCALE GENOMIC DNA]</scope>
    <source>
        <strain evidence="2 3">FJI-L2-BK-P2</strain>
    </source>
</reference>
<organism evidence="2 3">
    <name type="scientific">Knufia fluminis</name>
    <dbReference type="NCBI Taxonomy" id="191047"/>
    <lineage>
        <taxon>Eukaryota</taxon>
        <taxon>Fungi</taxon>
        <taxon>Dikarya</taxon>
        <taxon>Ascomycota</taxon>
        <taxon>Pezizomycotina</taxon>
        <taxon>Eurotiomycetes</taxon>
        <taxon>Chaetothyriomycetidae</taxon>
        <taxon>Chaetothyriales</taxon>
        <taxon>Trichomeriaceae</taxon>
        <taxon>Knufia</taxon>
    </lineage>
</organism>
<dbReference type="EMBL" id="JAKLMC020000019">
    <property type="protein sequence ID" value="KAK5951598.1"/>
    <property type="molecule type" value="Genomic_DNA"/>
</dbReference>